<dbReference type="EMBL" id="JACHHB010000001">
    <property type="protein sequence ID" value="MBB5171890.1"/>
    <property type="molecule type" value="Genomic_DNA"/>
</dbReference>
<dbReference type="InterPro" id="IPR000160">
    <property type="entry name" value="GGDEF_dom"/>
</dbReference>
<dbReference type="Pfam" id="PF00990">
    <property type="entry name" value="GGDEF"/>
    <property type="match status" value="1"/>
</dbReference>
<sequence>MKYKGRFVAISIVLFINMIYITYYSVRDGFVSWIEIIGLPIMLMIAWWAGKQYDKAIILKKELEKKEAENAYHNQKLKESEELFRLLTEYSSDMITLHDSEGKFLYTSPACKKVMKYEKEEMIGQDAYLFIHPHDHEIIKKQHQELLDTGYTTSTYRMRRKDGEYIWFESSLRVLQERDTKDHKLIVVSRNINDRKLTEQKLKEANEILQHLSSIDGLTGVKNRRSFDEYLEIEWHRAIANSAPVSLIMVDLDHFKPYNDTYGHQAGDECLKEVANAIEHSLRRLGDSAFRYGGEEFSVILPDCDEEGAYVVAENIRLAIETLKITHSGSKVSDHITLSLGTATMAPSDYYQMNNLVNNADKALYQAKQDGGNRTRSYERKVNIS</sequence>
<dbReference type="PANTHER" id="PTHR45138">
    <property type="entry name" value="REGULATORY COMPONENTS OF SENSORY TRANSDUCTION SYSTEM"/>
    <property type="match status" value="1"/>
</dbReference>
<dbReference type="SUPFAM" id="SSF55785">
    <property type="entry name" value="PYP-like sensor domain (PAS domain)"/>
    <property type="match status" value="1"/>
</dbReference>
<dbReference type="RefSeq" id="WP_184662388.1">
    <property type="nucleotide sequence ID" value="NZ_JACHHB010000001.1"/>
</dbReference>
<gene>
    <name evidence="5" type="ORF">HNQ41_000030</name>
</gene>
<dbReference type="InterPro" id="IPR050469">
    <property type="entry name" value="Diguanylate_Cyclase"/>
</dbReference>
<evidence type="ECO:0000259" key="2">
    <source>
        <dbReference type="PROSITE" id="PS50112"/>
    </source>
</evidence>
<proteinExistence type="predicted"/>
<name>A0A840QC36_9BACI</name>
<feature type="domain" description="PAS" evidence="2">
    <location>
        <begin position="80"/>
        <end position="150"/>
    </location>
</feature>
<keyword evidence="6" id="KW-1185">Reference proteome</keyword>
<dbReference type="Proteomes" id="UP000551878">
    <property type="component" value="Unassembled WGS sequence"/>
</dbReference>
<accession>A0A840QC36</accession>
<dbReference type="CDD" id="cd01949">
    <property type="entry name" value="GGDEF"/>
    <property type="match status" value="1"/>
</dbReference>
<keyword evidence="1" id="KW-0472">Membrane</keyword>
<dbReference type="GO" id="GO:0043709">
    <property type="term" value="P:cell adhesion involved in single-species biofilm formation"/>
    <property type="evidence" value="ECO:0007669"/>
    <property type="project" value="TreeGrafter"/>
</dbReference>
<evidence type="ECO:0000313" key="6">
    <source>
        <dbReference type="Proteomes" id="UP000551878"/>
    </source>
</evidence>
<organism evidence="5 6">
    <name type="scientific">Texcoconibacillus texcoconensis</name>
    <dbReference type="NCBI Taxonomy" id="1095777"/>
    <lineage>
        <taxon>Bacteria</taxon>
        <taxon>Bacillati</taxon>
        <taxon>Bacillota</taxon>
        <taxon>Bacilli</taxon>
        <taxon>Bacillales</taxon>
        <taxon>Bacillaceae</taxon>
        <taxon>Texcoconibacillus</taxon>
    </lineage>
</organism>
<dbReference type="NCBIfam" id="TIGR00254">
    <property type="entry name" value="GGDEF"/>
    <property type="match status" value="1"/>
</dbReference>
<feature type="transmembrane region" description="Helical" evidence="1">
    <location>
        <begin position="7"/>
        <end position="24"/>
    </location>
</feature>
<dbReference type="GO" id="GO:1902201">
    <property type="term" value="P:negative regulation of bacterial-type flagellum-dependent cell motility"/>
    <property type="evidence" value="ECO:0007669"/>
    <property type="project" value="TreeGrafter"/>
</dbReference>
<dbReference type="NCBIfam" id="TIGR00229">
    <property type="entry name" value="sensory_box"/>
    <property type="match status" value="1"/>
</dbReference>
<dbReference type="AlphaFoldDB" id="A0A840QC36"/>
<dbReference type="PANTHER" id="PTHR45138:SF9">
    <property type="entry name" value="DIGUANYLATE CYCLASE DGCM-RELATED"/>
    <property type="match status" value="1"/>
</dbReference>
<dbReference type="InterPro" id="IPR000014">
    <property type="entry name" value="PAS"/>
</dbReference>
<dbReference type="SMART" id="SM00086">
    <property type="entry name" value="PAC"/>
    <property type="match status" value="1"/>
</dbReference>
<dbReference type="CDD" id="cd00130">
    <property type="entry name" value="PAS"/>
    <property type="match status" value="1"/>
</dbReference>
<dbReference type="SMART" id="SM00091">
    <property type="entry name" value="PAS"/>
    <property type="match status" value="1"/>
</dbReference>
<dbReference type="PROSITE" id="PS50112">
    <property type="entry name" value="PAS"/>
    <property type="match status" value="1"/>
</dbReference>
<reference evidence="5 6" key="1">
    <citation type="submission" date="2020-08" db="EMBL/GenBank/DDBJ databases">
        <title>Genomic Encyclopedia of Type Strains, Phase IV (KMG-IV): sequencing the most valuable type-strain genomes for metagenomic binning, comparative biology and taxonomic classification.</title>
        <authorList>
            <person name="Goeker M."/>
        </authorList>
    </citation>
    <scope>NUCLEOTIDE SEQUENCE [LARGE SCALE GENOMIC DNA]</scope>
    <source>
        <strain evidence="5 6">DSM 24696</strain>
    </source>
</reference>
<dbReference type="InterPro" id="IPR001610">
    <property type="entry name" value="PAC"/>
</dbReference>
<feature type="transmembrane region" description="Helical" evidence="1">
    <location>
        <begin position="30"/>
        <end position="50"/>
    </location>
</feature>
<dbReference type="InterPro" id="IPR043128">
    <property type="entry name" value="Rev_trsase/Diguanyl_cyclase"/>
</dbReference>
<keyword evidence="1" id="KW-0812">Transmembrane</keyword>
<dbReference type="Gene3D" id="3.30.450.20">
    <property type="entry name" value="PAS domain"/>
    <property type="match status" value="1"/>
</dbReference>
<evidence type="ECO:0000259" key="4">
    <source>
        <dbReference type="PROSITE" id="PS50887"/>
    </source>
</evidence>
<dbReference type="Pfam" id="PF08447">
    <property type="entry name" value="PAS_3"/>
    <property type="match status" value="1"/>
</dbReference>
<dbReference type="SUPFAM" id="SSF55073">
    <property type="entry name" value="Nucleotide cyclase"/>
    <property type="match status" value="1"/>
</dbReference>
<dbReference type="Gene3D" id="3.30.70.270">
    <property type="match status" value="1"/>
</dbReference>
<dbReference type="FunFam" id="3.30.70.270:FF:000001">
    <property type="entry name" value="Diguanylate cyclase domain protein"/>
    <property type="match status" value="1"/>
</dbReference>
<comment type="caution">
    <text evidence="5">The sequence shown here is derived from an EMBL/GenBank/DDBJ whole genome shotgun (WGS) entry which is preliminary data.</text>
</comment>
<dbReference type="GO" id="GO:0052621">
    <property type="term" value="F:diguanylate cyclase activity"/>
    <property type="evidence" value="ECO:0007669"/>
    <property type="project" value="TreeGrafter"/>
</dbReference>
<dbReference type="InterPro" id="IPR000700">
    <property type="entry name" value="PAS-assoc_C"/>
</dbReference>
<dbReference type="InterPro" id="IPR035965">
    <property type="entry name" value="PAS-like_dom_sf"/>
</dbReference>
<dbReference type="SMART" id="SM00267">
    <property type="entry name" value="GGDEF"/>
    <property type="match status" value="1"/>
</dbReference>
<dbReference type="PROSITE" id="PS50887">
    <property type="entry name" value="GGDEF"/>
    <property type="match status" value="1"/>
</dbReference>
<feature type="domain" description="PAC" evidence="3">
    <location>
        <begin position="152"/>
        <end position="204"/>
    </location>
</feature>
<evidence type="ECO:0000313" key="5">
    <source>
        <dbReference type="EMBL" id="MBB5171890.1"/>
    </source>
</evidence>
<keyword evidence="1" id="KW-1133">Transmembrane helix</keyword>
<dbReference type="InterPro" id="IPR013655">
    <property type="entry name" value="PAS_fold_3"/>
</dbReference>
<feature type="domain" description="GGDEF" evidence="4">
    <location>
        <begin position="243"/>
        <end position="380"/>
    </location>
</feature>
<protein>
    <submittedName>
        <fullName evidence="5">Diguanylate cyclase (GGDEF)-like protein/PAS domain S-box-containing protein</fullName>
    </submittedName>
</protein>
<evidence type="ECO:0000259" key="3">
    <source>
        <dbReference type="PROSITE" id="PS50113"/>
    </source>
</evidence>
<evidence type="ECO:0000256" key="1">
    <source>
        <dbReference type="SAM" id="Phobius"/>
    </source>
</evidence>
<dbReference type="InterPro" id="IPR029787">
    <property type="entry name" value="Nucleotide_cyclase"/>
</dbReference>
<dbReference type="GO" id="GO:0005886">
    <property type="term" value="C:plasma membrane"/>
    <property type="evidence" value="ECO:0007669"/>
    <property type="project" value="TreeGrafter"/>
</dbReference>
<dbReference type="PROSITE" id="PS50113">
    <property type="entry name" value="PAC"/>
    <property type="match status" value="1"/>
</dbReference>